<reference evidence="2" key="2">
    <citation type="journal article" date="2016" name="Fungal Biol.">
        <title>Ochratoxin A production by Penicillium thymicola.</title>
        <authorList>
            <person name="Nguyen H.D.T."/>
            <person name="McMullin D.R."/>
            <person name="Ponomareva E."/>
            <person name="Riley R."/>
            <person name="Pomraning K.R."/>
            <person name="Baker S.E."/>
            <person name="Seifert K.A."/>
        </authorList>
    </citation>
    <scope>NUCLEOTIDE SEQUENCE</scope>
    <source>
        <strain evidence="2">DAOM 180753</strain>
    </source>
</reference>
<dbReference type="AlphaFoldDB" id="A0AAI9T9L8"/>
<proteinExistence type="predicted"/>
<feature type="region of interest" description="Disordered" evidence="1">
    <location>
        <begin position="49"/>
        <end position="87"/>
    </location>
</feature>
<comment type="caution">
    <text evidence="2">The sequence shown here is derived from an EMBL/GenBank/DDBJ whole genome shotgun (WGS) entry which is preliminary data.</text>
</comment>
<dbReference type="Proteomes" id="UP001227192">
    <property type="component" value="Unassembled WGS sequence"/>
</dbReference>
<feature type="compositionally biased region" description="Basic residues" evidence="1">
    <location>
        <begin position="54"/>
        <end position="68"/>
    </location>
</feature>
<dbReference type="EMBL" id="LACB01000446">
    <property type="protein sequence ID" value="KAJ9483286.1"/>
    <property type="molecule type" value="Genomic_DNA"/>
</dbReference>
<sequence>MVNECVRNLVYWLTLFSNEVFAIRLGRSKAPVRHRRKMKEMISTSSSECNCKVKEKRKEKKKKKKKKGTTQMIEHRKGNHPNSALRI</sequence>
<reference evidence="2" key="1">
    <citation type="submission" date="2015-06" db="EMBL/GenBank/DDBJ databases">
        <authorList>
            <person name="Nguyen H."/>
        </authorList>
    </citation>
    <scope>NUCLEOTIDE SEQUENCE</scope>
    <source>
        <strain evidence="2">DAOM 180753</strain>
    </source>
</reference>
<evidence type="ECO:0000256" key="1">
    <source>
        <dbReference type="SAM" id="MobiDB-lite"/>
    </source>
</evidence>
<name>A0AAI9T9L8_PENTH</name>
<gene>
    <name evidence="2" type="ORF">VN97_g10115</name>
</gene>
<organism evidence="2 3">
    <name type="scientific">Penicillium thymicola</name>
    <dbReference type="NCBI Taxonomy" id="293382"/>
    <lineage>
        <taxon>Eukaryota</taxon>
        <taxon>Fungi</taxon>
        <taxon>Dikarya</taxon>
        <taxon>Ascomycota</taxon>
        <taxon>Pezizomycotina</taxon>
        <taxon>Eurotiomycetes</taxon>
        <taxon>Eurotiomycetidae</taxon>
        <taxon>Eurotiales</taxon>
        <taxon>Aspergillaceae</taxon>
        <taxon>Penicillium</taxon>
    </lineage>
</organism>
<keyword evidence="3" id="KW-1185">Reference proteome</keyword>
<accession>A0AAI9T9L8</accession>
<protein>
    <submittedName>
        <fullName evidence="2">Uncharacterized protein</fullName>
    </submittedName>
</protein>
<evidence type="ECO:0000313" key="3">
    <source>
        <dbReference type="Proteomes" id="UP001227192"/>
    </source>
</evidence>
<evidence type="ECO:0000313" key="2">
    <source>
        <dbReference type="EMBL" id="KAJ9483286.1"/>
    </source>
</evidence>